<proteinExistence type="predicted"/>
<evidence type="ECO:0008006" key="3">
    <source>
        <dbReference type="Google" id="ProtNLM"/>
    </source>
</evidence>
<dbReference type="EMBL" id="QFQI01000012">
    <property type="protein sequence ID" value="PZQ58888.1"/>
    <property type="molecule type" value="Genomic_DNA"/>
</dbReference>
<protein>
    <recommendedName>
        <fullName evidence="3">DUF4391 domain-containing protein</fullName>
    </recommendedName>
</protein>
<sequence length="267" mass="27892">MGGHRLVPDSLRRVTGQPITIEGLVAAFALPPGPAARRVPKASLADNVPTAADKRLIDGRLARLDWVAAINPATAGIAAASVDGLDVSTVNVLVAHTRGAMPTRLAEIIHRAVPQPVILVHGEDAPGAPAALSLAPKRAAEREAGRIVVIALHDSGVLTAANRDFVAALSLAALPSRNLATLYAGLIERVEALAAARRAARPFRLAGSSDELARWRDALSQVAALEARIAAHSAAMRKESRLAARVEIGETVRQLKAALDTCRAVLD</sequence>
<gene>
    <name evidence="1" type="ORF">DI544_12825</name>
</gene>
<evidence type="ECO:0000313" key="1">
    <source>
        <dbReference type="EMBL" id="PZQ58888.1"/>
    </source>
</evidence>
<dbReference type="AlphaFoldDB" id="A0A2W5P2U3"/>
<reference evidence="1 2" key="1">
    <citation type="submission" date="2017-08" db="EMBL/GenBank/DDBJ databases">
        <title>Infants hospitalized years apart are colonized by the same room-sourced microbial strains.</title>
        <authorList>
            <person name="Brooks B."/>
            <person name="Olm M.R."/>
            <person name="Firek B.A."/>
            <person name="Baker R."/>
            <person name="Thomas B.C."/>
            <person name="Morowitz M.J."/>
            <person name="Banfield J.F."/>
        </authorList>
    </citation>
    <scope>NUCLEOTIDE SEQUENCE [LARGE SCALE GENOMIC DNA]</scope>
    <source>
        <strain evidence="1">S2_005_001_R1_22</strain>
    </source>
</reference>
<organism evidence="1 2">
    <name type="scientific">Sphingomonas taxi</name>
    <dbReference type="NCBI Taxonomy" id="1549858"/>
    <lineage>
        <taxon>Bacteria</taxon>
        <taxon>Pseudomonadati</taxon>
        <taxon>Pseudomonadota</taxon>
        <taxon>Alphaproteobacteria</taxon>
        <taxon>Sphingomonadales</taxon>
        <taxon>Sphingomonadaceae</taxon>
        <taxon>Sphingomonas</taxon>
    </lineage>
</organism>
<dbReference type="Pfam" id="PF14335">
    <property type="entry name" value="DUF4391"/>
    <property type="match status" value="1"/>
</dbReference>
<name>A0A2W5P2U3_9SPHN</name>
<accession>A0A2W5P2U3</accession>
<dbReference type="InterPro" id="IPR025503">
    <property type="entry name" value="DUF4391"/>
</dbReference>
<evidence type="ECO:0000313" key="2">
    <source>
        <dbReference type="Proteomes" id="UP000249229"/>
    </source>
</evidence>
<dbReference type="Proteomes" id="UP000249229">
    <property type="component" value="Unassembled WGS sequence"/>
</dbReference>
<comment type="caution">
    <text evidence="1">The sequence shown here is derived from an EMBL/GenBank/DDBJ whole genome shotgun (WGS) entry which is preliminary data.</text>
</comment>